<dbReference type="PANTHER" id="PTHR43479:SF11">
    <property type="entry name" value="ACREF_ENVCD OPERON REPRESSOR-RELATED"/>
    <property type="match status" value="1"/>
</dbReference>
<proteinExistence type="predicted"/>
<feature type="DNA-binding region" description="H-T-H motif" evidence="5">
    <location>
        <begin position="48"/>
        <end position="67"/>
    </location>
</feature>
<keyword evidence="4" id="KW-0804">Transcription</keyword>
<feature type="domain" description="HTH tetR-type" evidence="6">
    <location>
        <begin position="25"/>
        <end position="85"/>
    </location>
</feature>
<name>A0A3S3AEI1_9NOCA</name>
<dbReference type="PANTHER" id="PTHR43479">
    <property type="entry name" value="ACREF/ENVCD OPERON REPRESSOR-RELATED"/>
    <property type="match status" value="1"/>
</dbReference>
<organism evidence="7 8">
    <name type="scientific">Rhodococcus xishaensis</name>
    <dbReference type="NCBI Taxonomy" id="2487364"/>
    <lineage>
        <taxon>Bacteria</taxon>
        <taxon>Bacillati</taxon>
        <taxon>Actinomycetota</taxon>
        <taxon>Actinomycetes</taxon>
        <taxon>Mycobacteriales</taxon>
        <taxon>Nocardiaceae</taxon>
        <taxon>Rhodococcus</taxon>
    </lineage>
</organism>
<evidence type="ECO:0000259" key="6">
    <source>
        <dbReference type="PROSITE" id="PS50977"/>
    </source>
</evidence>
<dbReference type="Pfam" id="PF00440">
    <property type="entry name" value="TetR_N"/>
    <property type="match status" value="1"/>
</dbReference>
<dbReference type="Pfam" id="PF13977">
    <property type="entry name" value="TetR_C_6"/>
    <property type="match status" value="1"/>
</dbReference>
<comment type="caution">
    <text evidence="7">The sequence shown here is derived from an EMBL/GenBank/DDBJ whole genome shotgun (WGS) entry which is preliminary data.</text>
</comment>
<dbReference type="PRINTS" id="PR00455">
    <property type="entry name" value="HTHTETR"/>
</dbReference>
<dbReference type="AlphaFoldDB" id="A0A3S3AEI1"/>
<evidence type="ECO:0000256" key="4">
    <source>
        <dbReference type="ARBA" id="ARBA00023163"/>
    </source>
</evidence>
<keyword evidence="8" id="KW-1185">Reference proteome</keyword>
<dbReference type="InterPro" id="IPR009057">
    <property type="entry name" value="Homeodomain-like_sf"/>
</dbReference>
<evidence type="ECO:0000256" key="5">
    <source>
        <dbReference type="PROSITE-ProRule" id="PRU00335"/>
    </source>
</evidence>
<dbReference type="GO" id="GO:0003677">
    <property type="term" value="F:DNA binding"/>
    <property type="evidence" value="ECO:0007669"/>
    <property type="project" value="UniProtKB-UniRule"/>
</dbReference>
<evidence type="ECO:0000256" key="3">
    <source>
        <dbReference type="ARBA" id="ARBA00023125"/>
    </source>
</evidence>
<dbReference type="Proteomes" id="UP000283479">
    <property type="component" value="Unassembled WGS sequence"/>
</dbReference>
<dbReference type="EMBL" id="RKLO01000003">
    <property type="protein sequence ID" value="RVW02756.1"/>
    <property type="molecule type" value="Genomic_DNA"/>
</dbReference>
<dbReference type="InterPro" id="IPR036271">
    <property type="entry name" value="Tet_transcr_reg_TetR-rel_C_sf"/>
</dbReference>
<sequence>MEELMTKTLGRSAVRTRKRPADKFEDRREQLAAAALATLAEQGYARTSLRDIADKSQFTHGVLHYYFQDKTELITYCVQHYKTRCIARYDSVVGAATSADEVRQRFCDAMVVSLVDDAPVQRLWYDLRSQSMFDVELAQKVAELDRNLEAMIFRVVEHFAELDGRKVTMASAMIYALFDGIFQHAVLNERSAPTDGSELRTAIVELLECVAVAR</sequence>
<dbReference type="InterPro" id="IPR039538">
    <property type="entry name" value="BetI_C"/>
</dbReference>
<protein>
    <submittedName>
        <fullName evidence="7">TetR/AcrR family transcriptional regulator</fullName>
    </submittedName>
</protein>
<dbReference type="PROSITE" id="PS50977">
    <property type="entry name" value="HTH_TETR_2"/>
    <property type="match status" value="1"/>
</dbReference>
<evidence type="ECO:0000313" key="7">
    <source>
        <dbReference type="EMBL" id="RVW02756.1"/>
    </source>
</evidence>
<keyword evidence="3 5" id="KW-0238">DNA-binding</keyword>
<accession>A0A3S3AEI1</accession>
<keyword evidence="1" id="KW-0678">Repressor</keyword>
<gene>
    <name evidence="7" type="ORF">EGT50_08360</name>
</gene>
<keyword evidence="2" id="KW-0805">Transcription regulation</keyword>
<dbReference type="SUPFAM" id="SSF46689">
    <property type="entry name" value="Homeodomain-like"/>
    <property type="match status" value="1"/>
</dbReference>
<evidence type="ECO:0000256" key="2">
    <source>
        <dbReference type="ARBA" id="ARBA00023015"/>
    </source>
</evidence>
<dbReference type="OrthoDB" id="8220622at2"/>
<reference evidence="7 8" key="1">
    <citation type="submission" date="2018-11" db="EMBL/GenBank/DDBJ databases">
        <title>Rhodococcus spongicola sp. nov. and Rhodococcus xishaensis sp. nov. from marine sponges.</title>
        <authorList>
            <person name="Li L."/>
            <person name="Lin H.W."/>
        </authorList>
    </citation>
    <scope>NUCLEOTIDE SEQUENCE [LARGE SCALE GENOMIC DNA]</scope>
    <source>
        <strain evidence="7 8">LHW51113</strain>
    </source>
</reference>
<evidence type="ECO:0000256" key="1">
    <source>
        <dbReference type="ARBA" id="ARBA00022491"/>
    </source>
</evidence>
<dbReference type="SUPFAM" id="SSF48498">
    <property type="entry name" value="Tetracyclin repressor-like, C-terminal domain"/>
    <property type="match status" value="1"/>
</dbReference>
<dbReference type="InterPro" id="IPR050624">
    <property type="entry name" value="HTH-type_Tx_Regulator"/>
</dbReference>
<dbReference type="Gene3D" id="1.10.357.10">
    <property type="entry name" value="Tetracycline Repressor, domain 2"/>
    <property type="match status" value="1"/>
</dbReference>
<evidence type="ECO:0000313" key="8">
    <source>
        <dbReference type="Proteomes" id="UP000283479"/>
    </source>
</evidence>
<dbReference type="InterPro" id="IPR001647">
    <property type="entry name" value="HTH_TetR"/>
</dbReference>